<organism evidence="2 3">
    <name type="scientific">Micromonospora coriariae</name>
    <dbReference type="NCBI Taxonomy" id="285665"/>
    <lineage>
        <taxon>Bacteria</taxon>
        <taxon>Bacillati</taxon>
        <taxon>Actinomycetota</taxon>
        <taxon>Actinomycetes</taxon>
        <taxon>Micromonosporales</taxon>
        <taxon>Micromonosporaceae</taxon>
        <taxon>Micromonospora</taxon>
    </lineage>
</organism>
<dbReference type="OrthoDB" id="5176520at2"/>
<dbReference type="EMBL" id="LT607412">
    <property type="protein sequence ID" value="SCE88738.1"/>
    <property type="molecule type" value="Genomic_DNA"/>
</dbReference>
<dbReference type="NCBIfam" id="NF038083">
    <property type="entry name" value="CU044_5270_fam"/>
    <property type="match status" value="1"/>
</dbReference>
<dbReference type="RefSeq" id="WP_089018592.1">
    <property type="nucleotide sequence ID" value="NZ_LT607412.1"/>
</dbReference>
<evidence type="ECO:0000313" key="2">
    <source>
        <dbReference type="EMBL" id="SCE88738.1"/>
    </source>
</evidence>
<proteinExistence type="predicted"/>
<sequence length="334" mass="35377">MNKRVRELLEAADPARGIQVGAGDVEEVLRLASNDVTSYGAVVPVRRARRLVTVGAAFAVVAVAAMTVTILRPTAGPAGSSQPPTVPGAAGVPAHCLSTIADRMRATSYDGQAGRYEYLHRRGQGGSSMVQPGSRTQLVSVLYSEETSRWLAADGSGRLRTVRGAPTYPDDASRNFYAEHPEMIPNEGSDTDDLRPGDFTVLPLPAPQPAAMAEALYQARENGPSHVLVSVAELNNERVVDFARRAAVLRFLAGTDGVTCRDEQTDPAGRTGIVVSADFGRGPRPSPGDWGREYLLFDPQTGELLARGGGANSAAGGVTWSTVYLERGYTDVLG</sequence>
<reference evidence="3" key="1">
    <citation type="submission" date="2016-06" db="EMBL/GenBank/DDBJ databases">
        <authorList>
            <person name="Varghese N."/>
            <person name="Submissions Spin"/>
        </authorList>
    </citation>
    <scope>NUCLEOTIDE SEQUENCE [LARGE SCALE GENOMIC DNA]</scope>
    <source>
        <strain evidence="3">DSM 44875</strain>
    </source>
</reference>
<accession>A0A1C4VXR3</accession>
<dbReference type="Proteomes" id="UP000198243">
    <property type="component" value="Chromosome I"/>
</dbReference>
<name>A0A1C4VXR3_9ACTN</name>
<evidence type="ECO:0000256" key="1">
    <source>
        <dbReference type="SAM" id="Phobius"/>
    </source>
</evidence>
<keyword evidence="3" id="KW-1185">Reference proteome</keyword>
<dbReference type="InterPro" id="IPR047789">
    <property type="entry name" value="CU044_5270-like"/>
</dbReference>
<dbReference type="AlphaFoldDB" id="A0A1C4VXR3"/>
<keyword evidence="1" id="KW-0812">Transmembrane</keyword>
<feature type="transmembrane region" description="Helical" evidence="1">
    <location>
        <begin position="51"/>
        <end position="71"/>
    </location>
</feature>
<keyword evidence="1" id="KW-0472">Membrane</keyword>
<keyword evidence="1" id="KW-1133">Transmembrane helix</keyword>
<protein>
    <recommendedName>
        <fullName evidence="4">CU044_5270 family protein</fullName>
    </recommendedName>
</protein>
<gene>
    <name evidence="2" type="ORF">GA0070607_2830</name>
</gene>
<evidence type="ECO:0000313" key="3">
    <source>
        <dbReference type="Proteomes" id="UP000198243"/>
    </source>
</evidence>
<evidence type="ECO:0008006" key="4">
    <source>
        <dbReference type="Google" id="ProtNLM"/>
    </source>
</evidence>